<dbReference type="RefSeq" id="WP_204502140.1">
    <property type="nucleotide sequence ID" value="NZ_JAFBDR010000035.1"/>
</dbReference>
<dbReference type="PANTHER" id="PTHR38134:SF2">
    <property type="entry name" value="GALACTOKINASE"/>
    <property type="match status" value="1"/>
</dbReference>
<dbReference type="PANTHER" id="PTHR38134">
    <property type="entry name" value="SLR1395 PROTEIN"/>
    <property type="match status" value="1"/>
</dbReference>
<dbReference type="Gene3D" id="3.40.50.2000">
    <property type="entry name" value="Glycogen Phosphorylase B"/>
    <property type="match status" value="1"/>
</dbReference>
<protein>
    <submittedName>
        <fullName evidence="2">Uncharacterized protein (TIGR00661 family)</fullName>
    </submittedName>
</protein>
<gene>
    <name evidence="2" type="ORF">JOC48_004065</name>
</gene>
<dbReference type="Proteomes" id="UP001296943">
    <property type="component" value="Unassembled WGS sequence"/>
</dbReference>
<dbReference type="SUPFAM" id="SSF53756">
    <property type="entry name" value="UDP-Glycosyltransferase/glycogen phosphorylase"/>
    <property type="match status" value="1"/>
</dbReference>
<proteinExistence type="predicted"/>
<dbReference type="InterPro" id="IPR007235">
    <property type="entry name" value="Glyco_trans_28_C"/>
</dbReference>
<comment type="caution">
    <text evidence="2">The sequence shown here is derived from an EMBL/GenBank/DDBJ whole genome shotgun (WGS) entry which is preliminary data.</text>
</comment>
<organism evidence="2 3">
    <name type="scientific">Aquibacillus albus</name>
    <dbReference type="NCBI Taxonomy" id="1168171"/>
    <lineage>
        <taxon>Bacteria</taxon>
        <taxon>Bacillati</taxon>
        <taxon>Bacillota</taxon>
        <taxon>Bacilli</taxon>
        <taxon>Bacillales</taxon>
        <taxon>Bacillaceae</taxon>
        <taxon>Aquibacillus</taxon>
    </lineage>
</organism>
<reference evidence="2 3" key="1">
    <citation type="submission" date="2021-01" db="EMBL/GenBank/DDBJ databases">
        <title>Genomic Encyclopedia of Type Strains, Phase IV (KMG-IV): sequencing the most valuable type-strain genomes for metagenomic binning, comparative biology and taxonomic classification.</title>
        <authorList>
            <person name="Goeker M."/>
        </authorList>
    </citation>
    <scope>NUCLEOTIDE SEQUENCE [LARGE SCALE GENOMIC DNA]</scope>
    <source>
        <strain evidence="2 3">DSM 23711</strain>
    </source>
</reference>
<evidence type="ECO:0000313" key="3">
    <source>
        <dbReference type="Proteomes" id="UP001296943"/>
    </source>
</evidence>
<dbReference type="EMBL" id="JAFBDR010000035">
    <property type="protein sequence ID" value="MBM7573501.1"/>
    <property type="molecule type" value="Genomic_DNA"/>
</dbReference>
<sequence>MKTIAYYISDYGFGHASRSIAVIRATLKHNKDIKIIVCHSFALDFLKDSLKDLNVEFRKLKTDIGYFLQTNNIFPDPAKIEREYIRFIDEWEIKLENEKDFLSENKVNLVISDISPLPFIPAKQLGIPSVGISNFTWYTAYKGMVVEKYLEYFKKSYVKMDFFFSLAGENEQQLCNKKKHRFNFLARNTEKEEVERIIDSINPDKNKTVVYFGLGMKVDINDLHSLELWNSDDCVFLVSSNLEIDKPNVYKIPKQYTESQNYVAASDIVISKAGWSTVSEAILNHKPLIVLNRSFMNEDGNTIDYLKKNNYVKLINWDELKKIRIDTSLLTELKKQHTGKLTNDVSKVSNKILHLL</sequence>
<keyword evidence="3" id="KW-1185">Reference proteome</keyword>
<name>A0ABS2N5T3_9BACI</name>
<dbReference type="Pfam" id="PF04101">
    <property type="entry name" value="Glyco_tran_28_C"/>
    <property type="match status" value="1"/>
</dbReference>
<accession>A0ABS2N5T3</accession>
<dbReference type="InterPro" id="IPR053205">
    <property type="entry name" value="GHMP_kinase_L-arabinokinase"/>
</dbReference>
<feature type="domain" description="Glycosyl transferase family 28 C-terminal" evidence="1">
    <location>
        <begin position="256"/>
        <end position="338"/>
    </location>
</feature>
<dbReference type="Pfam" id="PF13528">
    <property type="entry name" value="Glyco_trans_1_3"/>
    <property type="match status" value="1"/>
</dbReference>
<evidence type="ECO:0000313" key="2">
    <source>
        <dbReference type="EMBL" id="MBM7573501.1"/>
    </source>
</evidence>
<evidence type="ECO:0000259" key="1">
    <source>
        <dbReference type="Pfam" id="PF04101"/>
    </source>
</evidence>